<protein>
    <recommendedName>
        <fullName evidence="4 13">Threonylcarbamoyl-AMP synthase</fullName>
        <shortName evidence="13">TC-AMP synthase</shortName>
        <ecNumber evidence="3 13">2.7.7.87</ecNumber>
    </recommendedName>
    <alternativeName>
        <fullName evidence="11 13">L-threonylcarbamoyladenylate synthase</fullName>
    </alternativeName>
</protein>
<dbReference type="PANTHER" id="PTHR17490">
    <property type="entry name" value="SUA5"/>
    <property type="match status" value="1"/>
</dbReference>
<gene>
    <name evidence="15" type="ORF">C6Y39_08170</name>
</gene>
<dbReference type="Proteomes" id="UP000239539">
    <property type="component" value="Unassembled WGS sequence"/>
</dbReference>
<keyword evidence="5 13" id="KW-0963">Cytoplasm</keyword>
<evidence type="ECO:0000313" key="16">
    <source>
        <dbReference type="Proteomes" id="UP000239539"/>
    </source>
</evidence>
<dbReference type="PANTHER" id="PTHR17490:SF16">
    <property type="entry name" value="THREONYLCARBAMOYL-AMP SYNTHASE"/>
    <property type="match status" value="1"/>
</dbReference>
<keyword evidence="6 13" id="KW-0808">Transferase</keyword>
<dbReference type="Gene3D" id="3.40.50.11030">
    <property type="entry name" value="Threonylcarbamoyl-AMP synthase, C-terminal domain"/>
    <property type="match status" value="1"/>
</dbReference>
<name>A0ABX5CR39_9ALTE</name>
<evidence type="ECO:0000256" key="3">
    <source>
        <dbReference type="ARBA" id="ARBA00012584"/>
    </source>
</evidence>
<dbReference type="InterPro" id="IPR017945">
    <property type="entry name" value="DHBP_synth_RibB-like_a/b_dom"/>
</dbReference>
<dbReference type="InterPro" id="IPR010923">
    <property type="entry name" value="T(6)A37_SUA5"/>
</dbReference>
<keyword evidence="9 13" id="KW-0547">Nucleotide-binding</keyword>
<dbReference type="PIRSF" id="PIRSF004930">
    <property type="entry name" value="Tln_factor_SUA5"/>
    <property type="match status" value="1"/>
</dbReference>
<organism evidence="15 16">
    <name type="scientific">Alteromonas gracilis</name>
    <dbReference type="NCBI Taxonomy" id="1479524"/>
    <lineage>
        <taxon>Bacteria</taxon>
        <taxon>Pseudomonadati</taxon>
        <taxon>Pseudomonadota</taxon>
        <taxon>Gammaproteobacteria</taxon>
        <taxon>Alteromonadales</taxon>
        <taxon>Alteromonadaceae</taxon>
        <taxon>Alteromonas/Salinimonas group</taxon>
        <taxon>Alteromonas</taxon>
    </lineage>
</organism>
<evidence type="ECO:0000256" key="1">
    <source>
        <dbReference type="ARBA" id="ARBA00004496"/>
    </source>
</evidence>
<keyword evidence="10 13" id="KW-0067">ATP-binding</keyword>
<dbReference type="EC" id="2.7.7.87" evidence="3 13"/>
<evidence type="ECO:0000256" key="8">
    <source>
        <dbReference type="ARBA" id="ARBA00022695"/>
    </source>
</evidence>
<dbReference type="InterPro" id="IPR050156">
    <property type="entry name" value="TC-AMP_synthase_SUA5"/>
</dbReference>
<comment type="subcellular location">
    <subcellularLocation>
        <location evidence="1 13">Cytoplasm</location>
    </subcellularLocation>
</comment>
<evidence type="ECO:0000256" key="7">
    <source>
        <dbReference type="ARBA" id="ARBA00022694"/>
    </source>
</evidence>
<dbReference type="InterPro" id="IPR006070">
    <property type="entry name" value="Sua5-like_dom"/>
</dbReference>
<dbReference type="InterPro" id="IPR038385">
    <property type="entry name" value="Sua5/YwlC_C"/>
</dbReference>
<evidence type="ECO:0000256" key="12">
    <source>
        <dbReference type="ARBA" id="ARBA00048366"/>
    </source>
</evidence>
<dbReference type="Gene3D" id="3.90.870.10">
    <property type="entry name" value="DHBP synthase"/>
    <property type="match status" value="1"/>
</dbReference>
<dbReference type="PROSITE" id="PS51163">
    <property type="entry name" value="YRDC"/>
    <property type="match status" value="1"/>
</dbReference>
<reference evidence="16" key="1">
    <citation type="journal article" date="2020" name="Int. J. Syst. Evol. Microbiol.">
        <title>Alteromonas alba sp. nov., a marine bacterium isolated from the seawater of the West Pacific Ocean.</title>
        <authorList>
            <person name="Sun C."/>
            <person name="Wu Y.-H."/>
            <person name="Xamxidin M."/>
            <person name="Cheng H."/>
            <person name="Xu X.-W."/>
        </authorList>
    </citation>
    <scope>NUCLEOTIDE SEQUENCE [LARGE SCALE GENOMIC DNA]</scope>
    <source>
        <strain evidence="16">9a2</strain>
    </source>
</reference>
<dbReference type="Pfam" id="PF03481">
    <property type="entry name" value="Sua5_C"/>
    <property type="match status" value="1"/>
</dbReference>
<evidence type="ECO:0000256" key="9">
    <source>
        <dbReference type="ARBA" id="ARBA00022741"/>
    </source>
</evidence>
<feature type="domain" description="YrdC-like" evidence="14">
    <location>
        <begin position="22"/>
        <end position="208"/>
    </location>
</feature>
<evidence type="ECO:0000256" key="2">
    <source>
        <dbReference type="ARBA" id="ARBA00007663"/>
    </source>
</evidence>
<comment type="function">
    <text evidence="13">Required for the formation of a threonylcarbamoyl group on adenosine at position 37 (t(6)A37) in tRNAs that read codons beginning with adenine.</text>
</comment>
<evidence type="ECO:0000256" key="4">
    <source>
        <dbReference type="ARBA" id="ARBA00015492"/>
    </source>
</evidence>
<dbReference type="SUPFAM" id="SSF55821">
    <property type="entry name" value="YrdC/RibB"/>
    <property type="match status" value="1"/>
</dbReference>
<evidence type="ECO:0000256" key="10">
    <source>
        <dbReference type="ARBA" id="ARBA00022840"/>
    </source>
</evidence>
<comment type="catalytic activity">
    <reaction evidence="12 13">
        <text>L-threonine + hydrogencarbonate + ATP = L-threonylcarbamoyladenylate + diphosphate + H2O</text>
        <dbReference type="Rhea" id="RHEA:36407"/>
        <dbReference type="ChEBI" id="CHEBI:15377"/>
        <dbReference type="ChEBI" id="CHEBI:17544"/>
        <dbReference type="ChEBI" id="CHEBI:30616"/>
        <dbReference type="ChEBI" id="CHEBI:33019"/>
        <dbReference type="ChEBI" id="CHEBI:57926"/>
        <dbReference type="ChEBI" id="CHEBI:73682"/>
        <dbReference type="EC" id="2.7.7.87"/>
    </reaction>
</comment>
<accession>A0ABX5CR39</accession>
<comment type="similarity">
    <text evidence="2 13">Belongs to the SUA5 family.</text>
</comment>
<proteinExistence type="inferred from homology"/>
<dbReference type="NCBIfam" id="TIGR00057">
    <property type="entry name" value="L-threonylcarbamoyladenylate synthase"/>
    <property type="match status" value="1"/>
</dbReference>
<dbReference type="InterPro" id="IPR005145">
    <property type="entry name" value="Sua5_C"/>
</dbReference>
<comment type="caution">
    <text evidence="15">The sequence shown here is derived from an EMBL/GenBank/DDBJ whole genome shotgun (WGS) entry which is preliminary data.</text>
</comment>
<evidence type="ECO:0000256" key="13">
    <source>
        <dbReference type="PIRNR" id="PIRNR004930"/>
    </source>
</evidence>
<dbReference type="Pfam" id="PF01300">
    <property type="entry name" value="Sua5_yciO_yrdC"/>
    <property type="match status" value="1"/>
</dbReference>
<dbReference type="EMBL" id="PVNO01000024">
    <property type="protein sequence ID" value="PRO69468.1"/>
    <property type="molecule type" value="Genomic_DNA"/>
</dbReference>
<keyword evidence="16" id="KW-1185">Reference proteome</keyword>
<evidence type="ECO:0000313" key="15">
    <source>
        <dbReference type="EMBL" id="PRO69468.1"/>
    </source>
</evidence>
<keyword evidence="7 13" id="KW-0819">tRNA processing</keyword>
<evidence type="ECO:0000256" key="5">
    <source>
        <dbReference type="ARBA" id="ARBA00022490"/>
    </source>
</evidence>
<keyword evidence="8 13" id="KW-0548">Nucleotidyltransferase</keyword>
<evidence type="ECO:0000256" key="6">
    <source>
        <dbReference type="ARBA" id="ARBA00022679"/>
    </source>
</evidence>
<evidence type="ECO:0000256" key="11">
    <source>
        <dbReference type="ARBA" id="ARBA00029774"/>
    </source>
</evidence>
<evidence type="ECO:0000259" key="14">
    <source>
        <dbReference type="PROSITE" id="PS51163"/>
    </source>
</evidence>
<sequence length="334" mass="36679">MMHSEKTTENFMNYKTSVLRFPKDVATAAALIRLGECVALKTETVYGLAADATNEDAIGRVFEAKGRPADNPLIVHIESVDDMSHWAKDIPDIAYTLADVFWPGPLSLLLKKQHWVSDKVTGGHDTIVLRVPASENFMSLIRATKKGLAAPSANKYKFISPTCAEHVLRSLDGRIAAVVDGGQSDVGIESTILDITTPIPTIVRPGPIDDLMIEQALSEPVKYADNLGVTVPGSAKQHYQPNTPVQLLSTEALSKMQLRADEGVISHTADSVNVKSKNCNVLRLPKDPAKYSAHFYSSLYQLDMQNLRCIYLEETPSDNLWLAINNRIGRVVAR</sequence>